<dbReference type="InterPro" id="IPR044824">
    <property type="entry name" value="MAIN-like"/>
</dbReference>
<evidence type="ECO:0000313" key="2">
    <source>
        <dbReference type="Proteomes" id="UP000593572"/>
    </source>
</evidence>
<dbReference type="Proteomes" id="UP000593572">
    <property type="component" value="Unassembled WGS sequence"/>
</dbReference>
<keyword evidence="2" id="KW-1185">Reference proteome</keyword>
<protein>
    <recommendedName>
        <fullName evidence="3">Aminotransferase-like plant mobile domain-containing protein</fullName>
    </recommendedName>
</protein>
<dbReference type="AlphaFoldDB" id="A0A7J8NKE3"/>
<feature type="non-terminal residue" evidence="1">
    <location>
        <position position="264"/>
    </location>
</feature>
<gene>
    <name evidence="1" type="ORF">Golob_024390</name>
</gene>
<sequence length="264" mass="30874">GSEFLARGQYRPLVQVGPETHQRVCGELQLGLSIDGSVPTRSAQFAEWGAICYDRLDAFPDNIYRDHQRLFDARQVMKYRTFEVATETHQFRAAGKLNFGSAVLATLYWETCRITQPNKIKIGGRIALLQLLAHFRFSFLCLRVDQPYTFPFNPNIGHVRVPLVSYATIEMHQTNRVLHQFRFRQPIPVALEVLDDEHKIDLRQSDTDWPLFHSKYIEMWKNQYDNIPTHELIIISELVCDPDYMPWFRIHGKPYLLLEEGRPQ</sequence>
<name>A0A7J8NKE3_9ROSI</name>
<reference evidence="1 2" key="1">
    <citation type="journal article" date="2019" name="Genome Biol. Evol.">
        <title>Insights into the evolution of the New World diploid cottons (Gossypium, subgenus Houzingenia) based on genome sequencing.</title>
        <authorList>
            <person name="Grover C.E."/>
            <person name="Arick M.A. 2nd"/>
            <person name="Thrash A."/>
            <person name="Conover J.L."/>
            <person name="Sanders W.S."/>
            <person name="Peterson D.G."/>
            <person name="Frelichowski J.E."/>
            <person name="Scheffler J.A."/>
            <person name="Scheffler B.E."/>
            <person name="Wendel J.F."/>
        </authorList>
    </citation>
    <scope>NUCLEOTIDE SEQUENCE [LARGE SCALE GENOMIC DNA]</scope>
    <source>
        <strain evidence="1">157</strain>
        <tissue evidence="1">Leaf</tissue>
    </source>
</reference>
<dbReference type="PANTHER" id="PTHR46033">
    <property type="entry name" value="PROTEIN MAIN-LIKE 2"/>
    <property type="match status" value="1"/>
</dbReference>
<evidence type="ECO:0008006" key="3">
    <source>
        <dbReference type="Google" id="ProtNLM"/>
    </source>
</evidence>
<comment type="caution">
    <text evidence="1">The sequence shown here is derived from an EMBL/GenBank/DDBJ whole genome shotgun (WGS) entry which is preliminary data.</text>
</comment>
<accession>A0A7J8NKE3</accession>
<organism evidence="1 2">
    <name type="scientific">Gossypium lobatum</name>
    <dbReference type="NCBI Taxonomy" id="34289"/>
    <lineage>
        <taxon>Eukaryota</taxon>
        <taxon>Viridiplantae</taxon>
        <taxon>Streptophyta</taxon>
        <taxon>Embryophyta</taxon>
        <taxon>Tracheophyta</taxon>
        <taxon>Spermatophyta</taxon>
        <taxon>Magnoliopsida</taxon>
        <taxon>eudicotyledons</taxon>
        <taxon>Gunneridae</taxon>
        <taxon>Pentapetalae</taxon>
        <taxon>rosids</taxon>
        <taxon>malvids</taxon>
        <taxon>Malvales</taxon>
        <taxon>Malvaceae</taxon>
        <taxon>Malvoideae</taxon>
        <taxon>Gossypium</taxon>
    </lineage>
</organism>
<dbReference type="GO" id="GO:0010073">
    <property type="term" value="P:meristem maintenance"/>
    <property type="evidence" value="ECO:0007669"/>
    <property type="project" value="InterPro"/>
</dbReference>
<dbReference type="PANTHER" id="PTHR46033:SF8">
    <property type="entry name" value="PROTEIN MAINTENANCE OF MERISTEMS-LIKE"/>
    <property type="match status" value="1"/>
</dbReference>
<evidence type="ECO:0000313" key="1">
    <source>
        <dbReference type="EMBL" id="MBA0577292.1"/>
    </source>
</evidence>
<proteinExistence type="predicted"/>
<dbReference type="EMBL" id="JABEZX010354773">
    <property type="protein sequence ID" value="MBA0577292.1"/>
    <property type="molecule type" value="Genomic_DNA"/>
</dbReference>